<sequence length="68" mass="7139">YAPMISRIVSVAVAAAAADGMPYHLPVTASPACHPKGLKTRHAVVIVGVDTTLEDPLMHHCEVKSSYG</sequence>
<reference evidence="1" key="1">
    <citation type="journal article" date="2019" name="Sci. Rep.">
        <title>Draft genome of Tanacetum cinerariifolium, the natural source of mosquito coil.</title>
        <authorList>
            <person name="Yamashiro T."/>
            <person name="Shiraishi A."/>
            <person name="Satake H."/>
            <person name="Nakayama K."/>
        </authorList>
    </citation>
    <scope>NUCLEOTIDE SEQUENCE</scope>
</reference>
<dbReference type="AlphaFoldDB" id="A0A699X230"/>
<protein>
    <submittedName>
        <fullName evidence="1">Uncharacterized protein</fullName>
    </submittedName>
</protein>
<evidence type="ECO:0000313" key="1">
    <source>
        <dbReference type="EMBL" id="GFD53559.1"/>
    </source>
</evidence>
<name>A0A699X230_TANCI</name>
<proteinExistence type="predicted"/>
<gene>
    <name evidence="1" type="ORF">Tci_925528</name>
</gene>
<organism evidence="1">
    <name type="scientific">Tanacetum cinerariifolium</name>
    <name type="common">Dalmatian daisy</name>
    <name type="synonym">Chrysanthemum cinerariifolium</name>
    <dbReference type="NCBI Taxonomy" id="118510"/>
    <lineage>
        <taxon>Eukaryota</taxon>
        <taxon>Viridiplantae</taxon>
        <taxon>Streptophyta</taxon>
        <taxon>Embryophyta</taxon>
        <taxon>Tracheophyta</taxon>
        <taxon>Spermatophyta</taxon>
        <taxon>Magnoliopsida</taxon>
        <taxon>eudicotyledons</taxon>
        <taxon>Gunneridae</taxon>
        <taxon>Pentapetalae</taxon>
        <taxon>asterids</taxon>
        <taxon>campanulids</taxon>
        <taxon>Asterales</taxon>
        <taxon>Asteraceae</taxon>
        <taxon>Asteroideae</taxon>
        <taxon>Anthemideae</taxon>
        <taxon>Anthemidinae</taxon>
        <taxon>Tanacetum</taxon>
    </lineage>
</organism>
<feature type="non-terminal residue" evidence="1">
    <location>
        <position position="1"/>
    </location>
</feature>
<comment type="caution">
    <text evidence="1">The sequence shown here is derived from an EMBL/GenBank/DDBJ whole genome shotgun (WGS) entry which is preliminary data.</text>
</comment>
<dbReference type="EMBL" id="BKCJ011795858">
    <property type="protein sequence ID" value="GFD53559.1"/>
    <property type="molecule type" value="Genomic_DNA"/>
</dbReference>
<accession>A0A699X230</accession>